<feature type="transmembrane region" description="Helical" evidence="8">
    <location>
        <begin position="150"/>
        <end position="172"/>
    </location>
</feature>
<sequence>MSTVERTRVGFWRDALVRDVLSMSVAMAIVGASLGAIAVSKGVPLWLAALTSAVVFAGGSEFMVIGLVTSGAAPVMAVLSGLMLNARHFPFGLAIGGLLGQAGPRRPATTPHRGAARRWSSLLVGAHLMVDESVAFALAQDDVAERRRAFWLTGVALYCAWVPSVFLGGLLGEGLGDPAAFGLDAAMPAALLALIMPSLREFRTLRAVALGALVAVATTPLLPAGLPVMAGLVGLAAALPLPKDREEGAR</sequence>
<dbReference type="PANTHER" id="PTHR34979:SF1">
    <property type="entry name" value="INNER MEMBRANE PROTEIN YGAZ"/>
    <property type="match status" value="1"/>
</dbReference>
<evidence type="ECO:0000256" key="7">
    <source>
        <dbReference type="ARBA" id="ARBA00023136"/>
    </source>
</evidence>
<dbReference type="InterPro" id="IPR011606">
    <property type="entry name" value="Brnchd-chn_aa_trnsp_permease"/>
</dbReference>
<feature type="transmembrane region" description="Helical" evidence="8">
    <location>
        <begin position="178"/>
        <end position="196"/>
    </location>
</feature>
<evidence type="ECO:0000313" key="9">
    <source>
        <dbReference type="EMBL" id="MFD0921467.1"/>
    </source>
</evidence>
<dbReference type="Proteomes" id="UP001597018">
    <property type="component" value="Unassembled WGS sequence"/>
</dbReference>
<dbReference type="RefSeq" id="WP_345601141.1">
    <property type="nucleotide sequence ID" value="NZ_BAABLT010000029.1"/>
</dbReference>
<keyword evidence="4" id="KW-1003">Cell membrane</keyword>
<keyword evidence="10" id="KW-1185">Reference proteome</keyword>
<comment type="caution">
    <text evidence="9">The sequence shown here is derived from an EMBL/GenBank/DDBJ whole genome shotgun (WGS) entry which is preliminary data.</text>
</comment>
<reference evidence="10" key="1">
    <citation type="journal article" date="2019" name="Int. J. Syst. Evol. Microbiol.">
        <title>The Global Catalogue of Microorganisms (GCM) 10K type strain sequencing project: providing services to taxonomists for standard genome sequencing and annotation.</title>
        <authorList>
            <consortium name="The Broad Institute Genomics Platform"/>
            <consortium name="The Broad Institute Genome Sequencing Center for Infectious Disease"/>
            <person name="Wu L."/>
            <person name="Ma J."/>
        </authorList>
    </citation>
    <scope>NUCLEOTIDE SEQUENCE [LARGE SCALE GENOMIC DNA]</scope>
    <source>
        <strain evidence="10">CCUG 56401</strain>
    </source>
</reference>
<evidence type="ECO:0000256" key="6">
    <source>
        <dbReference type="ARBA" id="ARBA00022989"/>
    </source>
</evidence>
<keyword evidence="7 8" id="KW-0472">Membrane</keyword>
<comment type="similarity">
    <text evidence="2">Belongs to the AzlC family.</text>
</comment>
<dbReference type="EMBL" id="JBHTIW010000013">
    <property type="protein sequence ID" value="MFD0921467.1"/>
    <property type="molecule type" value="Genomic_DNA"/>
</dbReference>
<feature type="transmembrane region" description="Helical" evidence="8">
    <location>
        <begin position="208"/>
        <end position="241"/>
    </location>
</feature>
<name>A0ABW3FSY9_9PSEU</name>
<proteinExistence type="inferred from homology"/>
<keyword evidence="5 8" id="KW-0812">Transmembrane</keyword>
<evidence type="ECO:0000256" key="8">
    <source>
        <dbReference type="SAM" id="Phobius"/>
    </source>
</evidence>
<evidence type="ECO:0000256" key="2">
    <source>
        <dbReference type="ARBA" id="ARBA00010735"/>
    </source>
</evidence>
<gene>
    <name evidence="9" type="ORF">ACFQ16_17125</name>
</gene>
<organism evidence="9 10">
    <name type="scientific">Saccharopolyspora rosea</name>
    <dbReference type="NCBI Taxonomy" id="524884"/>
    <lineage>
        <taxon>Bacteria</taxon>
        <taxon>Bacillati</taxon>
        <taxon>Actinomycetota</taxon>
        <taxon>Actinomycetes</taxon>
        <taxon>Pseudonocardiales</taxon>
        <taxon>Pseudonocardiaceae</taxon>
        <taxon>Saccharopolyspora</taxon>
    </lineage>
</organism>
<accession>A0ABW3FSY9</accession>
<protein>
    <submittedName>
        <fullName evidence="9">AzlC family ABC transporter permease</fullName>
    </submittedName>
</protein>
<dbReference type="PANTHER" id="PTHR34979">
    <property type="entry name" value="INNER MEMBRANE PROTEIN YGAZ"/>
    <property type="match status" value="1"/>
</dbReference>
<evidence type="ECO:0000256" key="3">
    <source>
        <dbReference type="ARBA" id="ARBA00022448"/>
    </source>
</evidence>
<evidence type="ECO:0000256" key="5">
    <source>
        <dbReference type="ARBA" id="ARBA00022692"/>
    </source>
</evidence>
<evidence type="ECO:0000313" key="10">
    <source>
        <dbReference type="Proteomes" id="UP001597018"/>
    </source>
</evidence>
<evidence type="ECO:0000256" key="1">
    <source>
        <dbReference type="ARBA" id="ARBA00004651"/>
    </source>
</evidence>
<dbReference type="Pfam" id="PF03591">
    <property type="entry name" value="AzlC"/>
    <property type="match status" value="1"/>
</dbReference>
<keyword evidence="3" id="KW-0813">Transport</keyword>
<comment type="subcellular location">
    <subcellularLocation>
        <location evidence="1">Cell membrane</location>
        <topology evidence="1">Multi-pass membrane protein</topology>
    </subcellularLocation>
</comment>
<evidence type="ECO:0000256" key="4">
    <source>
        <dbReference type="ARBA" id="ARBA00022475"/>
    </source>
</evidence>
<feature type="transmembrane region" description="Helical" evidence="8">
    <location>
        <begin position="20"/>
        <end position="39"/>
    </location>
</feature>
<keyword evidence="6 8" id="KW-1133">Transmembrane helix</keyword>